<evidence type="ECO:0000313" key="1">
    <source>
        <dbReference type="EMBL" id="KAF2133307.1"/>
    </source>
</evidence>
<sequence length="135" mass="15249">MCTMVSTVGSSPAFVRGAAARMICPFVAVNRIGDPRFMLLKDGRTFVRAHRRVKNICFAMAPGQPRKAHMPAYPYQPIEYPRWRMLRRLSTRTVIRSGETCTVGRQFARLKGFHAIRYSGTDLPKGLVTNFLALC</sequence>
<proteinExistence type="predicted"/>
<evidence type="ECO:0000313" key="2">
    <source>
        <dbReference type="Proteomes" id="UP000799771"/>
    </source>
</evidence>
<dbReference type="RefSeq" id="XP_033527694.1">
    <property type="nucleotide sequence ID" value="XM_033666455.1"/>
</dbReference>
<organism evidence="1 2">
    <name type="scientific">Dothidotthia symphoricarpi CBS 119687</name>
    <dbReference type="NCBI Taxonomy" id="1392245"/>
    <lineage>
        <taxon>Eukaryota</taxon>
        <taxon>Fungi</taxon>
        <taxon>Dikarya</taxon>
        <taxon>Ascomycota</taxon>
        <taxon>Pezizomycotina</taxon>
        <taxon>Dothideomycetes</taxon>
        <taxon>Pleosporomycetidae</taxon>
        <taxon>Pleosporales</taxon>
        <taxon>Dothidotthiaceae</taxon>
        <taxon>Dothidotthia</taxon>
    </lineage>
</organism>
<protein>
    <submittedName>
        <fullName evidence="1">Uncharacterized protein</fullName>
    </submittedName>
</protein>
<reference evidence="1" key="1">
    <citation type="journal article" date="2020" name="Stud. Mycol.">
        <title>101 Dothideomycetes genomes: a test case for predicting lifestyles and emergence of pathogens.</title>
        <authorList>
            <person name="Haridas S."/>
            <person name="Albert R."/>
            <person name="Binder M."/>
            <person name="Bloem J."/>
            <person name="Labutti K."/>
            <person name="Salamov A."/>
            <person name="Andreopoulos B."/>
            <person name="Baker S."/>
            <person name="Barry K."/>
            <person name="Bills G."/>
            <person name="Bluhm B."/>
            <person name="Cannon C."/>
            <person name="Castanera R."/>
            <person name="Culley D."/>
            <person name="Daum C."/>
            <person name="Ezra D."/>
            <person name="Gonzalez J."/>
            <person name="Henrissat B."/>
            <person name="Kuo A."/>
            <person name="Liang C."/>
            <person name="Lipzen A."/>
            <person name="Lutzoni F."/>
            <person name="Magnuson J."/>
            <person name="Mondo S."/>
            <person name="Nolan M."/>
            <person name="Ohm R."/>
            <person name="Pangilinan J."/>
            <person name="Park H.-J."/>
            <person name="Ramirez L."/>
            <person name="Alfaro M."/>
            <person name="Sun H."/>
            <person name="Tritt A."/>
            <person name="Yoshinaga Y."/>
            <person name="Zwiers L.-H."/>
            <person name="Turgeon B."/>
            <person name="Goodwin S."/>
            <person name="Spatafora J."/>
            <person name="Crous P."/>
            <person name="Grigoriev I."/>
        </authorList>
    </citation>
    <scope>NUCLEOTIDE SEQUENCE</scope>
    <source>
        <strain evidence="1">CBS 119687</strain>
    </source>
</reference>
<gene>
    <name evidence="1" type="ORF">P153DRAFT_353694</name>
</gene>
<name>A0A6A6AR39_9PLEO</name>
<dbReference type="EMBL" id="ML977499">
    <property type="protein sequence ID" value="KAF2133307.1"/>
    <property type="molecule type" value="Genomic_DNA"/>
</dbReference>
<dbReference type="AlphaFoldDB" id="A0A6A6AR39"/>
<dbReference type="Proteomes" id="UP000799771">
    <property type="component" value="Unassembled WGS sequence"/>
</dbReference>
<keyword evidence="2" id="KW-1185">Reference proteome</keyword>
<dbReference type="GeneID" id="54406887"/>
<accession>A0A6A6AR39</accession>